<evidence type="ECO:0000313" key="4">
    <source>
        <dbReference type="EMBL" id="MBB4676172.1"/>
    </source>
</evidence>
<comment type="similarity">
    <text evidence="1">Belongs to the mycobacterial PPE family.</text>
</comment>
<protein>
    <submittedName>
        <fullName evidence="4">Uncharacterized protein YukE</fullName>
    </submittedName>
</protein>
<dbReference type="Pfam" id="PF00823">
    <property type="entry name" value="PPE"/>
    <property type="match status" value="1"/>
</dbReference>
<organism evidence="4 5">
    <name type="scientific">Crossiella cryophila</name>
    <dbReference type="NCBI Taxonomy" id="43355"/>
    <lineage>
        <taxon>Bacteria</taxon>
        <taxon>Bacillati</taxon>
        <taxon>Actinomycetota</taxon>
        <taxon>Actinomycetes</taxon>
        <taxon>Pseudonocardiales</taxon>
        <taxon>Pseudonocardiaceae</taxon>
        <taxon>Crossiella</taxon>
    </lineage>
</organism>
<dbReference type="EMBL" id="JACHMH010000001">
    <property type="protein sequence ID" value="MBB4676172.1"/>
    <property type="molecule type" value="Genomic_DNA"/>
</dbReference>
<dbReference type="Proteomes" id="UP000533598">
    <property type="component" value="Unassembled WGS sequence"/>
</dbReference>
<dbReference type="InterPro" id="IPR038332">
    <property type="entry name" value="PPE_sf"/>
</dbReference>
<proteinExistence type="inferred from homology"/>
<name>A0A7W7C830_9PSEU</name>
<dbReference type="SUPFAM" id="SSF140459">
    <property type="entry name" value="PE/PPE dimer-like"/>
    <property type="match status" value="1"/>
</dbReference>
<feature type="compositionally biased region" description="Gly residues" evidence="2">
    <location>
        <begin position="309"/>
        <end position="328"/>
    </location>
</feature>
<dbReference type="Gene3D" id="1.20.1260.20">
    <property type="entry name" value="PPE superfamily"/>
    <property type="match status" value="1"/>
</dbReference>
<evidence type="ECO:0000256" key="1">
    <source>
        <dbReference type="ARBA" id="ARBA00010652"/>
    </source>
</evidence>
<evidence type="ECO:0000259" key="3">
    <source>
        <dbReference type="Pfam" id="PF00823"/>
    </source>
</evidence>
<dbReference type="AlphaFoldDB" id="A0A7W7C830"/>
<feature type="compositionally biased region" description="Low complexity" evidence="2">
    <location>
        <begin position="228"/>
        <end position="241"/>
    </location>
</feature>
<feature type="region of interest" description="Disordered" evidence="2">
    <location>
        <begin position="175"/>
        <end position="280"/>
    </location>
</feature>
<keyword evidence="5" id="KW-1185">Reference proteome</keyword>
<feature type="compositionally biased region" description="Polar residues" evidence="2">
    <location>
        <begin position="256"/>
        <end position="270"/>
    </location>
</feature>
<comment type="caution">
    <text evidence="4">The sequence shown here is derived from an EMBL/GenBank/DDBJ whole genome shotgun (WGS) entry which is preliminary data.</text>
</comment>
<dbReference type="InterPro" id="IPR000030">
    <property type="entry name" value="PPE_dom"/>
</dbReference>
<accession>A0A7W7C830</accession>
<dbReference type="RefSeq" id="WP_185002031.1">
    <property type="nucleotide sequence ID" value="NZ_BAAAUI010000016.1"/>
</dbReference>
<feature type="region of interest" description="Disordered" evidence="2">
    <location>
        <begin position="309"/>
        <end position="373"/>
    </location>
</feature>
<evidence type="ECO:0000313" key="5">
    <source>
        <dbReference type="Proteomes" id="UP000533598"/>
    </source>
</evidence>
<feature type="domain" description="PPE" evidence="3">
    <location>
        <begin position="11"/>
        <end position="171"/>
    </location>
</feature>
<evidence type="ECO:0000256" key="2">
    <source>
        <dbReference type="SAM" id="MobiDB-lite"/>
    </source>
</evidence>
<sequence>MFNSLDVCRNWLAVPHQKLYDDLQQGRGPATAEPAKKFQAELAQGFFNAVNDLKTGLKTLGGVWQGQAADNAQAAIGGLGPWLELARTAVENSGKATGSQAEAFSTAKTAMPKPVEVKTGEDWAPVKGVKNFFGVKTDRQDEEEAAKEAHLRAAQVMSTYSTSSSANVRALPTISEPPQVAVDQQVTPPPPGPGGRGGRTAVPTRRGASGGGDQSRPGTPDGGISVVPQQQDGPPAQDGTQRPGGAVDDPRVAAVTPSQYTPVPPQGTSNVPGNFGPGASGGVSGGGSGYGGFGGGVVGGGFGGATGGPAGPGNPLGRGGSAGVGGGTQVPAARTGSPGTGRGGQFLQQAAPGGAARPGEEDEEHENQYVLDSDEIFTDDRLVAPPVIGEHQE</sequence>
<gene>
    <name evidence="4" type="ORF">HNR67_002290</name>
</gene>
<reference evidence="4 5" key="1">
    <citation type="submission" date="2020-08" db="EMBL/GenBank/DDBJ databases">
        <title>Sequencing the genomes of 1000 actinobacteria strains.</title>
        <authorList>
            <person name="Klenk H.-P."/>
        </authorList>
    </citation>
    <scope>NUCLEOTIDE SEQUENCE [LARGE SCALE GENOMIC DNA]</scope>
    <source>
        <strain evidence="4 5">DSM 44230</strain>
    </source>
</reference>